<name>A0A7S0AHZ2_9DINO</name>
<dbReference type="AlphaFoldDB" id="A0A7S0AHZ2"/>
<protein>
    <submittedName>
        <fullName evidence="1">Uncharacterized protein</fullName>
    </submittedName>
</protein>
<dbReference type="EMBL" id="HBEG01027938">
    <property type="protein sequence ID" value="CAD8364630.1"/>
    <property type="molecule type" value="Transcribed_RNA"/>
</dbReference>
<proteinExistence type="predicted"/>
<dbReference type="InterPro" id="IPR035959">
    <property type="entry name" value="RutC-like_sf"/>
</dbReference>
<dbReference type="Gene3D" id="3.30.1330.40">
    <property type="entry name" value="RutC-like"/>
    <property type="match status" value="2"/>
</dbReference>
<evidence type="ECO:0000313" key="1">
    <source>
        <dbReference type="EMBL" id="CAD8364630.1"/>
    </source>
</evidence>
<organism evidence="1">
    <name type="scientific">Pyrodinium bahamense</name>
    <dbReference type="NCBI Taxonomy" id="73915"/>
    <lineage>
        <taxon>Eukaryota</taxon>
        <taxon>Sar</taxon>
        <taxon>Alveolata</taxon>
        <taxon>Dinophyceae</taxon>
        <taxon>Gonyaulacales</taxon>
        <taxon>Pyrocystaceae</taxon>
        <taxon>Pyrodinium</taxon>
    </lineage>
</organism>
<sequence>MAVLPAGSMPALTVVELPGEYSFFPTSISCLAALPEPGGSLPRRLRRSGTYGVAARGLLHMQGTIGGFIGRGARHEMKNALAAIAGLIRAAGGAGLADLLDCTAFVRSLDDVAAVRSALAEAAPAAPAFTLVRAGLEDPRQSVLLRCVAALPAAPGVPAKVRHVSTDAGRVVTTDSFVFASGSLGFAANGTDAFGGLERMLAAASANLGDVVNCLFFIKEQTKVFDLFAGFQEVFNQEHPPPPTRTEFAAVSECAGCSVVAKCIAARRPAVDGVPSGAAAPAAPWSEAAGPVLV</sequence>
<reference evidence="1" key="1">
    <citation type="submission" date="2021-01" db="EMBL/GenBank/DDBJ databases">
        <authorList>
            <person name="Corre E."/>
            <person name="Pelletier E."/>
            <person name="Niang G."/>
            <person name="Scheremetjew M."/>
            <person name="Finn R."/>
            <person name="Kale V."/>
            <person name="Holt S."/>
            <person name="Cochrane G."/>
            <person name="Meng A."/>
            <person name="Brown T."/>
            <person name="Cohen L."/>
        </authorList>
    </citation>
    <scope>NUCLEOTIDE SEQUENCE</scope>
    <source>
        <strain evidence="1">Pbaha01</strain>
    </source>
</reference>
<accession>A0A7S0AHZ2</accession>
<dbReference type="SUPFAM" id="SSF55298">
    <property type="entry name" value="YjgF-like"/>
    <property type="match status" value="2"/>
</dbReference>
<gene>
    <name evidence="1" type="ORF">PBAH0796_LOCUS16966</name>
</gene>